<feature type="binding site" evidence="11">
    <location>
        <position position="51"/>
    </location>
    <ligand>
        <name>substrate</name>
    </ligand>
</feature>
<feature type="binding site" evidence="11">
    <location>
        <position position="126"/>
    </location>
    <ligand>
        <name>ATP</name>
        <dbReference type="ChEBI" id="CHEBI:30616"/>
    </ligand>
</feature>
<keyword evidence="5 11" id="KW-0479">Metal-binding</keyword>
<evidence type="ECO:0000313" key="13">
    <source>
        <dbReference type="Proteomes" id="UP000198741"/>
    </source>
</evidence>
<evidence type="ECO:0000256" key="10">
    <source>
        <dbReference type="ARBA" id="ARBA00022977"/>
    </source>
</evidence>
<dbReference type="GO" id="GO:0009228">
    <property type="term" value="P:thiamine biosynthetic process"/>
    <property type="evidence" value="ECO:0007669"/>
    <property type="project" value="UniProtKB-KW"/>
</dbReference>
<dbReference type="GO" id="GO:0004417">
    <property type="term" value="F:hydroxyethylthiazole kinase activity"/>
    <property type="evidence" value="ECO:0007669"/>
    <property type="project" value="UniProtKB-UniRule"/>
</dbReference>
<evidence type="ECO:0000256" key="6">
    <source>
        <dbReference type="ARBA" id="ARBA00022741"/>
    </source>
</evidence>
<dbReference type="UniPathway" id="UPA00060">
    <property type="reaction ID" value="UER00139"/>
</dbReference>
<gene>
    <name evidence="11" type="primary">thiM</name>
    <name evidence="12" type="ORF">SAMN04515671_2100</name>
</gene>
<dbReference type="AlphaFoldDB" id="A0A1H0MU09"/>
<evidence type="ECO:0000256" key="3">
    <source>
        <dbReference type="ARBA" id="ARBA00004868"/>
    </source>
</evidence>
<dbReference type="InterPro" id="IPR000417">
    <property type="entry name" value="Hyethyz_kinase"/>
</dbReference>
<dbReference type="CDD" id="cd01170">
    <property type="entry name" value="THZ_kinase"/>
    <property type="match status" value="1"/>
</dbReference>
<feature type="binding site" evidence="11">
    <location>
        <position position="171"/>
    </location>
    <ligand>
        <name>ATP</name>
        <dbReference type="ChEBI" id="CHEBI:30616"/>
    </ligand>
</feature>
<evidence type="ECO:0000313" key="12">
    <source>
        <dbReference type="EMBL" id="SDO83854.1"/>
    </source>
</evidence>
<keyword evidence="7 11" id="KW-0418">Kinase</keyword>
<dbReference type="EMBL" id="LT629710">
    <property type="protein sequence ID" value="SDO83854.1"/>
    <property type="molecule type" value="Genomic_DNA"/>
</dbReference>
<keyword evidence="6 11" id="KW-0547">Nucleotide-binding</keyword>
<keyword evidence="4 11" id="KW-0808">Transferase</keyword>
<dbReference type="GO" id="GO:0000287">
    <property type="term" value="F:magnesium ion binding"/>
    <property type="evidence" value="ECO:0007669"/>
    <property type="project" value="UniProtKB-UniRule"/>
</dbReference>
<evidence type="ECO:0000256" key="1">
    <source>
        <dbReference type="ARBA" id="ARBA00001771"/>
    </source>
</evidence>
<evidence type="ECO:0000256" key="5">
    <source>
        <dbReference type="ARBA" id="ARBA00022723"/>
    </source>
</evidence>
<dbReference type="EC" id="2.7.1.50" evidence="11"/>
<evidence type="ECO:0000256" key="8">
    <source>
        <dbReference type="ARBA" id="ARBA00022840"/>
    </source>
</evidence>
<comment type="catalytic activity">
    <reaction evidence="1 11">
        <text>5-(2-hydroxyethyl)-4-methylthiazole + ATP = 4-methyl-5-(2-phosphooxyethyl)-thiazole + ADP + H(+)</text>
        <dbReference type="Rhea" id="RHEA:24212"/>
        <dbReference type="ChEBI" id="CHEBI:15378"/>
        <dbReference type="ChEBI" id="CHEBI:17957"/>
        <dbReference type="ChEBI" id="CHEBI:30616"/>
        <dbReference type="ChEBI" id="CHEBI:58296"/>
        <dbReference type="ChEBI" id="CHEBI:456216"/>
        <dbReference type="EC" id="2.7.1.50"/>
    </reaction>
</comment>
<dbReference type="GO" id="GO:0009229">
    <property type="term" value="P:thiamine diphosphate biosynthetic process"/>
    <property type="evidence" value="ECO:0007669"/>
    <property type="project" value="UniProtKB-UniRule"/>
</dbReference>
<proteinExistence type="inferred from homology"/>
<organism evidence="12 13">
    <name type="scientific">Nakamurella panacisegetis</name>
    <dbReference type="NCBI Taxonomy" id="1090615"/>
    <lineage>
        <taxon>Bacteria</taxon>
        <taxon>Bacillati</taxon>
        <taxon>Actinomycetota</taxon>
        <taxon>Actinomycetes</taxon>
        <taxon>Nakamurellales</taxon>
        <taxon>Nakamurellaceae</taxon>
        <taxon>Nakamurella</taxon>
    </lineage>
</organism>
<reference evidence="12 13" key="1">
    <citation type="submission" date="2016-10" db="EMBL/GenBank/DDBJ databases">
        <authorList>
            <person name="de Groot N.N."/>
        </authorList>
    </citation>
    <scope>NUCLEOTIDE SEQUENCE [LARGE SCALE GENOMIC DNA]</scope>
    <source>
        <strain evidence="13">P4-7,KCTC 19426,CECT 7604</strain>
    </source>
</reference>
<dbReference type="PIRSF" id="PIRSF000513">
    <property type="entry name" value="Thz_kinase"/>
    <property type="match status" value="1"/>
</dbReference>
<comment type="pathway">
    <text evidence="3 11">Cofactor biosynthesis; thiamine diphosphate biosynthesis; 4-methyl-5-(2-phosphoethyl)-thiazole from 5-(2-hydroxyethyl)-4-methylthiazole: step 1/1.</text>
</comment>
<dbReference type="STRING" id="1090615.SAMN04515671_2100"/>
<keyword evidence="9 11" id="KW-0460">Magnesium</keyword>
<dbReference type="Pfam" id="PF02110">
    <property type="entry name" value="HK"/>
    <property type="match status" value="1"/>
</dbReference>
<dbReference type="NCBIfam" id="NF006830">
    <property type="entry name" value="PRK09355.1"/>
    <property type="match status" value="1"/>
</dbReference>
<keyword evidence="13" id="KW-1185">Reference proteome</keyword>
<keyword evidence="8 11" id="KW-0067">ATP-binding</keyword>
<dbReference type="Gene3D" id="3.40.1190.20">
    <property type="match status" value="1"/>
</dbReference>
<accession>A0A1H0MU09</accession>
<dbReference type="HAMAP" id="MF_00228">
    <property type="entry name" value="Thz_kinase"/>
    <property type="match status" value="1"/>
</dbReference>
<dbReference type="SUPFAM" id="SSF53613">
    <property type="entry name" value="Ribokinase-like"/>
    <property type="match status" value="1"/>
</dbReference>
<dbReference type="Proteomes" id="UP000198741">
    <property type="component" value="Chromosome I"/>
</dbReference>
<dbReference type="InterPro" id="IPR029056">
    <property type="entry name" value="Ribokinase-like"/>
</dbReference>
<comment type="cofactor">
    <cofactor evidence="2 11">
        <name>Mg(2+)</name>
        <dbReference type="ChEBI" id="CHEBI:18420"/>
    </cofactor>
</comment>
<dbReference type="GO" id="GO:0005524">
    <property type="term" value="F:ATP binding"/>
    <property type="evidence" value="ECO:0007669"/>
    <property type="project" value="UniProtKB-UniRule"/>
</dbReference>
<evidence type="ECO:0000256" key="9">
    <source>
        <dbReference type="ARBA" id="ARBA00022842"/>
    </source>
</evidence>
<evidence type="ECO:0000256" key="2">
    <source>
        <dbReference type="ARBA" id="ARBA00001946"/>
    </source>
</evidence>
<protein>
    <recommendedName>
        <fullName evidence="11">Hydroxyethylthiazole kinase</fullName>
        <ecNumber evidence="11">2.7.1.50</ecNumber>
    </recommendedName>
    <alternativeName>
        <fullName evidence="11">4-methyl-5-beta-hydroxyethylthiazole kinase</fullName>
        <shortName evidence="11">TH kinase</shortName>
        <shortName evidence="11">Thz kinase</shortName>
    </alternativeName>
</protein>
<name>A0A1H0MU09_9ACTN</name>
<dbReference type="PRINTS" id="PR01099">
    <property type="entry name" value="HYETHTZKNASE"/>
</dbReference>
<comment type="function">
    <text evidence="11">Catalyzes the phosphorylation of the hydroxyl group of 4-methyl-5-beta-hydroxyethylthiazole (THZ).</text>
</comment>
<evidence type="ECO:0000256" key="7">
    <source>
        <dbReference type="ARBA" id="ARBA00022777"/>
    </source>
</evidence>
<keyword evidence="10 11" id="KW-0784">Thiamine biosynthesis</keyword>
<evidence type="ECO:0000256" key="4">
    <source>
        <dbReference type="ARBA" id="ARBA00022679"/>
    </source>
</evidence>
<sequence>MTLESALTTADIAAVIDRVRAASPLVQCITNTVVANFTANGLLAAGAAPAMVDAPEEAGLLASVAGALLINLGTVTTAQAAGMRAGIAGAIGAGVPWILDPVAIGALPLRTGLAHEFAALGPAVIRGNASEIGALSGGTGGRGVDSTATPDEVAEVAAQVAGDFATVVAMSGAVDLITDGTRTVRVASGNDQLTRVTGVGCFLGALMGACAAVTPDRLLAAAAATAWVCVAGDRAAKQSEGIGMFAVAFLDALDELSGNEIAQGGAVSVS</sequence>
<feature type="binding site" evidence="11">
    <location>
        <position position="198"/>
    </location>
    <ligand>
        <name>substrate</name>
    </ligand>
</feature>
<evidence type="ECO:0000256" key="11">
    <source>
        <dbReference type="HAMAP-Rule" id="MF_00228"/>
    </source>
</evidence>
<comment type="similarity">
    <text evidence="11">Belongs to the Thz kinase family.</text>
</comment>